<name>A0ABW4LCK6_9MICO</name>
<organism evidence="1 2">
    <name type="scientific">Amnibacterium endophyticum</name>
    <dbReference type="NCBI Taxonomy" id="2109337"/>
    <lineage>
        <taxon>Bacteria</taxon>
        <taxon>Bacillati</taxon>
        <taxon>Actinomycetota</taxon>
        <taxon>Actinomycetes</taxon>
        <taxon>Micrococcales</taxon>
        <taxon>Microbacteriaceae</taxon>
        <taxon>Amnibacterium</taxon>
    </lineage>
</organism>
<dbReference type="RefSeq" id="WP_377931294.1">
    <property type="nucleotide sequence ID" value="NZ_JBHUEA010000001.1"/>
</dbReference>
<evidence type="ECO:0008006" key="3">
    <source>
        <dbReference type="Google" id="ProtNLM"/>
    </source>
</evidence>
<accession>A0ABW4LCK6</accession>
<comment type="caution">
    <text evidence="1">The sequence shown here is derived from an EMBL/GenBank/DDBJ whole genome shotgun (WGS) entry which is preliminary data.</text>
</comment>
<reference evidence="2" key="1">
    <citation type="journal article" date="2019" name="Int. J. Syst. Evol. Microbiol.">
        <title>The Global Catalogue of Microorganisms (GCM) 10K type strain sequencing project: providing services to taxonomists for standard genome sequencing and annotation.</title>
        <authorList>
            <consortium name="The Broad Institute Genomics Platform"/>
            <consortium name="The Broad Institute Genome Sequencing Center for Infectious Disease"/>
            <person name="Wu L."/>
            <person name="Ma J."/>
        </authorList>
    </citation>
    <scope>NUCLEOTIDE SEQUENCE [LARGE SCALE GENOMIC DNA]</scope>
    <source>
        <strain evidence="2">CGMCC 1.12471</strain>
    </source>
</reference>
<dbReference type="Proteomes" id="UP001597347">
    <property type="component" value="Unassembled WGS sequence"/>
</dbReference>
<evidence type="ECO:0000313" key="2">
    <source>
        <dbReference type="Proteomes" id="UP001597347"/>
    </source>
</evidence>
<sequence length="124" mass="13274">MVGVPANFWTSVSPVTVQGELLGEEADVRFAPRLYEWQYGDGESRTTTTGGSSWSGAGQEELSATATSHVYTAKITAQAAVIVYWSAEYRFAGGAWVPVAGAVASTSPQQRMLVVKERTVLTAR</sequence>
<keyword evidence="2" id="KW-1185">Reference proteome</keyword>
<gene>
    <name evidence="1" type="ORF">ACFSBI_00865</name>
</gene>
<dbReference type="EMBL" id="JBHUEA010000001">
    <property type="protein sequence ID" value="MFD1720087.1"/>
    <property type="molecule type" value="Genomic_DNA"/>
</dbReference>
<proteinExistence type="predicted"/>
<protein>
    <recommendedName>
        <fullName evidence="3">PKD domain-containing protein</fullName>
    </recommendedName>
</protein>
<evidence type="ECO:0000313" key="1">
    <source>
        <dbReference type="EMBL" id="MFD1720087.1"/>
    </source>
</evidence>